<dbReference type="AlphaFoldDB" id="A0A0F8B1B5"/>
<dbReference type="Proteomes" id="UP000034841">
    <property type="component" value="Unassembled WGS sequence"/>
</dbReference>
<organism evidence="2 3">
    <name type="scientific">Ceratocystis fimbriata f. sp. platani</name>
    <dbReference type="NCBI Taxonomy" id="88771"/>
    <lineage>
        <taxon>Eukaryota</taxon>
        <taxon>Fungi</taxon>
        <taxon>Dikarya</taxon>
        <taxon>Ascomycota</taxon>
        <taxon>Pezizomycotina</taxon>
        <taxon>Sordariomycetes</taxon>
        <taxon>Hypocreomycetidae</taxon>
        <taxon>Microascales</taxon>
        <taxon>Ceratocystidaceae</taxon>
        <taxon>Ceratocystis</taxon>
    </lineage>
</organism>
<feature type="domain" description="Aminoglycoside phosphotransferase" evidence="1">
    <location>
        <begin position="255"/>
        <end position="313"/>
    </location>
</feature>
<dbReference type="EMBL" id="LBBL01000248">
    <property type="protein sequence ID" value="KKF93390.1"/>
    <property type="molecule type" value="Genomic_DNA"/>
</dbReference>
<dbReference type="InterPro" id="IPR002575">
    <property type="entry name" value="Aminoglycoside_PTrfase"/>
</dbReference>
<evidence type="ECO:0000313" key="2">
    <source>
        <dbReference type="EMBL" id="KKF93390.1"/>
    </source>
</evidence>
<keyword evidence="2" id="KW-0560">Oxidoreductase</keyword>
<dbReference type="InterPro" id="IPR052898">
    <property type="entry name" value="ACAD10-like"/>
</dbReference>
<evidence type="ECO:0000313" key="3">
    <source>
        <dbReference type="Proteomes" id="UP000034841"/>
    </source>
</evidence>
<dbReference type="PANTHER" id="PTHR47829:SF1">
    <property type="entry name" value="HAD FAMILY PHOSPHATASE"/>
    <property type="match status" value="1"/>
</dbReference>
<dbReference type="InterPro" id="IPR041726">
    <property type="entry name" value="ACAD10_11_N"/>
</dbReference>
<dbReference type="InterPro" id="IPR011009">
    <property type="entry name" value="Kinase-like_dom_sf"/>
</dbReference>
<dbReference type="EC" id="1.3.99.-" evidence="2"/>
<feature type="domain" description="Aminoglycoside phosphotransferase" evidence="1">
    <location>
        <begin position="30"/>
        <end position="252"/>
    </location>
</feature>
<name>A0A0F8B1B5_CERFI</name>
<dbReference type="Gene3D" id="3.90.1200.10">
    <property type="match status" value="2"/>
</dbReference>
<dbReference type="Gene3D" id="3.30.200.20">
    <property type="entry name" value="Phosphorylase Kinase, domain 1"/>
    <property type="match status" value="1"/>
</dbReference>
<dbReference type="CDD" id="cd05154">
    <property type="entry name" value="ACAD10_11_N-like"/>
    <property type="match status" value="1"/>
</dbReference>
<dbReference type="OrthoDB" id="191037at2759"/>
<dbReference type="GO" id="GO:0016491">
    <property type="term" value="F:oxidoreductase activity"/>
    <property type="evidence" value="ECO:0007669"/>
    <property type="project" value="UniProtKB-KW"/>
</dbReference>
<comment type="caution">
    <text evidence="2">The sequence shown here is derived from an EMBL/GenBank/DDBJ whole genome shotgun (WGS) entry which is preliminary data.</text>
</comment>
<keyword evidence="3" id="KW-1185">Reference proteome</keyword>
<sequence length="429" mass="46765">MAGTVRQPIDEAALARYLSTAAPTISQPFTVKQFGFGQSNPTYQLTSLPTAPGGKPQHHVLRKKPPGALVSKTAHKVEREYRVLSALSNASRSESSRESSAPGVPVPKTVCLCEDSSVIGTPFYVMEFVEGRIFEDFLMPDVVAADRAAMWRQAVTVLSALHAVDYKGIGLETFGRPNGFFPRQVATWKAICEAQQKVRDVETGEPVGRLPYMDELLQYFGDPKNQPRDRAGLVHGDFKIDNMMFAREGTEVPRDRAGLVHGDFKIDNMMFAREGTEVVGLLDWEMSTIGHPLSDLCNFLTKFILARQSEVAAASGITITKVAGPAGNPLAVSDPAFLPGRTPGLPSLDEIVSWYAASSGYDPRIGNELVYGMAFTIFRLAAICHGIAARYALRQASSAMARQNGLQMVPLAEYAWALVLATKKLTLKL</sequence>
<dbReference type="SUPFAM" id="SSF56112">
    <property type="entry name" value="Protein kinase-like (PK-like)"/>
    <property type="match status" value="2"/>
</dbReference>
<protein>
    <submittedName>
        <fullName evidence="2">Acyl-CoA dehydrogenase family member 11</fullName>
        <ecNumber evidence="2">1.3.99.-</ecNumber>
    </submittedName>
</protein>
<gene>
    <name evidence="2" type="primary">ACAD11_1</name>
    <name evidence="2" type="ORF">CFO_g4261</name>
</gene>
<accession>A0A0F8B1B5</accession>
<dbReference type="PANTHER" id="PTHR47829">
    <property type="entry name" value="HYDROLASE, PUTATIVE (AFU_ORTHOLOGUE AFUA_1G12880)-RELATED"/>
    <property type="match status" value="1"/>
</dbReference>
<evidence type="ECO:0000259" key="1">
    <source>
        <dbReference type="Pfam" id="PF01636"/>
    </source>
</evidence>
<dbReference type="Pfam" id="PF01636">
    <property type="entry name" value="APH"/>
    <property type="match status" value="2"/>
</dbReference>
<proteinExistence type="predicted"/>
<reference evidence="2 3" key="1">
    <citation type="submission" date="2015-04" db="EMBL/GenBank/DDBJ databases">
        <title>Genome sequence of Ceratocystis platani, a major pathogen of plane trees.</title>
        <authorList>
            <person name="Belbahri L."/>
        </authorList>
    </citation>
    <scope>NUCLEOTIDE SEQUENCE [LARGE SCALE GENOMIC DNA]</scope>
    <source>
        <strain evidence="2 3">CFO</strain>
    </source>
</reference>